<dbReference type="AlphaFoldDB" id="A0A173XJ70"/>
<dbReference type="InterPro" id="IPR004107">
    <property type="entry name" value="Integrase_SAM-like_N"/>
</dbReference>
<dbReference type="InterPro" id="IPR050090">
    <property type="entry name" value="Tyrosine_recombinase_XerCD"/>
</dbReference>
<gene>
    <name evidence="9" type="primary">Int-Tn_1</name>
    <name evidence="10" type="ORF">DW740_17255</name>
    <name evidence="9" type="ORF">ERS852394_00408</name>
</gene>
<name>A0A173XJ70_9FIRM</name>
<dbReference type="PANTHER" id="PTHR30349:SF41">
    <property type="entry name" value="INTEGRASE_RECOMBINASE PROTEIN MJ0367-RELATED"/>
    <property type="match status" value="1"/>
</dbReference>
<organism evidence="9 11">
    <name type="scientific">Blautia obeum</name>
    <dbReference type="NCBI Taxonomy" id="40520"/>
    <lineage>
        <taxon>Bacteria</taxon>
        <taxon>Bacillati</taxon>
        <taxon>Bacillota</taxon>
        <taxon>Clostridia</taxon>
        <taxon>Lachnospirales</taxon>
        <taxon>Lachnospiraceae</taxon>
        <taxon>Blautia</taxon>
    </lineage>
</organism>
<dbReference type="Gene3D" id="1.10.443.10">
    <property type="entry name" value="Intergrase catalytic core"/>
    <property type="match status" value="1"/>
</dbReference>
<dbReference type="GO" id="GO:0008907">
    <property type="term" value="F:integrase activity"/>
    <property type="evidence" value="ECO:0007669"/>
    <property type="project" value="InterPro"/>
</dbReference>
<dbReference type="InterPro" id="IPR002104">
    <property type="entry name" value="Integrase_catalytic"/>
</dbReference>
<dbReference type="GeneID" id="79804643"/>
<dbReference type="Gene3D" id="3.30.160.60">
    <property type="entry name" value="Classic Zinc Finger"/>
    <property type="match status" value="1"/>
</dbReference>
<evidence type="ECO:0000256" key="5">
    <source>
        <dbReference type="ARBA" id="ARBA00023172"/>
    </source>
</evidence>
<evidence type="ECO:0000256" key="6">
    <source>
        <dbReference type="PROSITE-ProRule" id="PRU01248"/>
    </source>
</evidence>
<dbReference type="GO" id="GO:0003677">
    <property type="term" value="F:DNA binding"/>
    <property type="evidence" value="ECO:0007669"/>
    <property type="project" value="UniProtKB-UniRule"/>
</dbReference>
<dbReference type="InterPro" id="IPR010998">
    <property type="entry name" value="Integrase_recombinase_N"/>
</dbReference>
<dbReference type="EMBL" id="CYZD01000001">
    <property type="protein sequence ID" value="CUN50947.1"/>
    <property type="molecule type" value="Genomic_DNA"/>
</dbReference>
<proteinExistence type="inferred from homology"/>
<dbReference type="Pfam" id="PF00589">
    <property type="entry name" value="Phage_integrase"/>
    <property type="match status" value="1"/>
</dbReference>
<reference evidence="9 11" key="1">
    <citation type="submission" date="2015-09" db="EMBL/GenBank/DDBJ databases">
        <authorList>
            <consortium name="Pathogen Informatics"/>
        </authorList>
    </citation>
    <scope>NUCLEOTIDE SEQUENCE [LARGE SCALE GENOMIC DNA]</scope>
    <source>
        <strain evidence="9 11">2789STDY5608837</strain>
    </source>
</reference>
<dbReference type="Proteomes" id="UP000283745">
    <property type="component" value="Unassembled WGS sequence"/>
</dbReference>
<evidence type="ECO:0000313" key="10">
    <source>
        <dbReference type="EMBL" id="RHE36066.1"/>
    </source>
</evidence>
<dbReference type="Pfam" id="PF14659">
    <property type="entry name" value="Phage_int_SAM_3"/>
    <property type="match status" value="1"/>
</dbReference>
<dbReference type="Gene3D" id="1.10.150.130">
    <property type="match status" value="1"/>
</dbReference>
<dbReference type="RefSeq" id="WP_005427376.1">
    <property type="nucleotide sequence ID" value="NZ_CABJFK010000025.1"/>
</dbReference>
<evidence type="ECO:0000259" key="8">
    <source>
        <dbReference type="PROSITE" id="PS51900"/>
    </source>
</evidence>
<evidence type="ECO:0000256" key="1">
    <source>
        <dbReference type="ARBA" id="ARBA00003283"/>
    </source>
</evidence>
<accession>A0A173XJ70</accession>
<feature type="domain" description="Tyr recombinase" evidence="7">
    <location>
        <begin position="174"/>
        <end position="398"/>
    </location>
</feature>
<dbReference type="PROSITE" id="PS51900">
    <property type="entry name" value="CB"/>
    <property type="match status" value="1"/>
</dbReference>
<dbReference type="Pfam" id="PF02920">
    <property type="entry name" value="Integrase_DNA"/>
    <property type="match status" value="1"/>
</dbReference>
<dbReference type="InterPro" id="IPR004191">
    <property type="entry name" value="Integrase_Tn916-type_DNA-bd_N"/>
</dbReference>
<comment type="similarity">
    <text evidence="2">Belongs to the 'phage' integrase family.</text>
</comment>
<evidence type="ECO:0000313" key="9">
    <source>
        <dbReference type="EMBL" id="CUN50947.1"/>
    </source>
</evidence>
<feature type="domain" description="Core-binding (CB)" evidence="8">
    <location>
        <begin position="70"/>
        <end position="152"/>
    </location>
</feature>
<evidence type="ECO:0000313" key="11">
    <source>
        <dbReference type="Proteomes" id="UP000095409"/>
    </source>
</evidence>
<dbReference type="SUPFAM" id="SSF56349">
    <property type="entry name" value="DNA breaking-rejoining enzymes"/>
    <property type="match status" value="1"/>
</dbReference>
<evidence type="ECO:0000256" key="3">
    <source>
        <dbReference type="ARBA" id="ARBA00022908"/>
    </source>
</evidence>
<comment type="function">
    <text evidence="1">Site-specific tyrosine recombinase, which acts by catalyzing the cutting and rejoining of the recombining DNA molecules.</text>
</comment>
<dbReference type="EMBL" id="QSKF01000025">
    <property type="protein sequence ID" value="RHE36066.1"/>
    <property type="molecule type" value="Genomic_DNA"/>
</dbReference>
<sequence length="407" mass="46603">MARAKRVDNKGRVLRVGESQNKDGRYCYKWTDSNGKRSTVYALTLAELRKKEEQIKRDQMDGIYTKGGNLTLNEFFRLFMSTKKNIRDSTRCNYKSYWKNAIAPSALGIMKISEIKQIHVKRLYADLLEKGYSPGTIRAYHIILSECLQAAVDSDMIRKNPAKGSRKGIDKEVSRKRALTIEEQETMLEFTKNSNSYKIHYPLIVFALSTGLRVGELGGLLWDDIDLEKNMIHVRRQLVYRNLDGTGCKFHIQPLKTEAGERDIPLTKTAKKALMKQREYDLLLGKRAKEQPVAGLKNFVFLNHQGNQLAPQVLDSALRNIIKAYNKKELKQADKEHGEPFLLPHISAHILRHTFCTRAAESGVDVKSLQYIMGHADITMTMERYNHVDEVRVQNEMSKTEGIVKIG</sequence>
<dbReference type="InterPro" id="IPR011010">
    <property type="entry name" value="DNA_brk_join_enz"/>
</dbReference>
<protein>
    <submittedName>
        <fullName evidence="9 10">Integrase</fullName>
    </submittedName>
</protein>
<evidence type="ECO:0000256" key="4">
    <source>
        <dbReference type="ARBA" id="ARBA00023125"/>
    </source>
</evidence>
<reference evidence="10 12" key="2">
    <citation type="submission" date="2018-08" db="EMBL/GenBank/DDBJ databases">
        <title>A genome reference for cultivated species of the human gut microbiota.</title>
        <authorList>
            <person name="Zou Y."/>
            <person name="Xue W."/>
            <person name="Luo G."/>
        </authorList>
    </citation>
    <scope>NUCLEOTIDE SEQUENCE [LARGE SCALE GENOMIC DNA]</scope>
    <source>
        <strain evidence="10 12">AM28-23</strain>
    </source>
</reference>
<keyword evidence="5" id="KW-0233">DNA recombination</keyword>
<dbReference type="CDD" id="cd01189">
    <property type="entry name" value="INT_ICEBs1_C_like"/>
    <property type="match status" value="1"/>
</dbReference>
<dbReference type="GO" id="GO:0006310">
    <property type="term" value="P:DNA recombination"/>
    <property type="evidence" value="ECO:0007669"/>
    <property type="project" value="UniProtKB-KW"/>
</dbReference>
<dbReference type="InterPro" id="IPR013762">
    <property type="entry name" value="Integrase-like_cat_sf"/>
</dbReference>
<dbReference type="Proteomes" id="UP000095409">
    <property type="component" value="Unassembled WGS sequence"/>
</dbReference>
<dbReference type="SUPFAM" id="SSF54171">
    <property type="entry name" value="DNA-binding domain"/>
    <property type="match status" value="1"/>
</dbReference>
<keyword evidence="3" id="KW-0229">DNA integration</keyword>
<dbReference type="InterPro" id="IPR044068">
    <property type="entry name" value="CB"/>
</dbReference>
<keyword evidence="4 6" id="KW-0238">DNA-binding</keyword>
<evidence type="ECO:0000313" key="12">
    <source>
        <dbReference type="Proteomes" id="UP000283745"/>
    </source>
</evidence>
<evidence type="ECO:0000256" key="2">
    <source>
        <dbReference type="ARBA" id="ARBA00008857"/>
    </source>
</evidence>
<dbReference type="PROSITE" id="PS51898">
    <property type="entry name" value="TYR_RECOMBINASE"/>
    <property type="match status" value="1"/>
</dbReference>
<dbReference type="PANTHER" id="PTHR30349">
    <property type="entry name" value="PHAGE INTEGRASE-RELATED"/>
    <property type="match status" value="1"/>
</dbReference>
<evidence type="ECO:0000259" key="7">
    <source>
        <dbReference type="PROSITE" id="PS51898"/>
    </source>
</evidence>
<dbReference type="InterPro" id="IPR016177">
    <property type="entry name" value="DNA-bd_dom_sf"/>
</dbReference>